<dbReference type="SUPFAM" id="SSF49265">
    <property type="entry name" value="Fibronectin type III"/>
    <property type="match status" value="1"/>
</dbReference>
<dbReference type="RefSeq" id="WP_075713178.1">
    <property type="nucleotide sequence ID" value="NZ_MJIE01000001.1"/>
</dbReference>
<dbReference type="CDD" id="cd00063">
    <property type="entry name" value="FN3"/>
    <property type="match status" value="1"/>
</dbReference>
<feature type="chain" id="PRO_5013136261" description="Fibronectin type-III domain-containing protein" evidence="1">
    <location>
        <begin position="34"/>
        <end position="456"/>
    </location>
</feature>
<reference evidence="3 4" key="1">
    <citation type="journal article" date="2016" name="Appl. Environ. Microbiol.">
        <title>Function and Phylogeny of Bacterial Butyryl Coenzyme A:Acetate Transferases and Their Diversity in the Proximal Colon of Swine.</title>
        <authorList>
            <person name="Trachsel J."/>
            <person name="Bayles D.O."/>
            <person name="Looft T."/>
            <person name="Levine U.Y."/>
            <person name="Allen H.K."/>
        </authorList>
    </citation>
    <scope>NUCLEOTIDE SEQUENCE [LARGE SCALE GENOMIC DNA]</scope>
    <source>
        <strain evidence="3 4">68-3-10</strain>
    </source>
</reference>
<gene>
    <name evidence="3" type="ORF">BHK98_07940</name>
</gene>
<evidence type="ECO:0000256" key="1">
    <source>
        <dbReference type="SAM" id="SignalP"/>
    </source>
</evidence>
<protein>
    <recommendedName>
        <fullName evidence="2">Fibronectin type-III domain-containing protein</fullName>
    </recommendedName>
</protein>
<feature type="domain" description="Fibronectin type-III" evidence="2">
    <location>
        <begin position="39"/>
        <end position="136"/>
    </location>
</feature>
<dbReference type="Gene3D" id="2.60.40.10">
    <property type="entry name" value="Immunoglobulins"/>
    <property type="match status" value="1"/>
</dbReference>
<comment type="caution">
    <text evidence="3">The sequence shown here is derived from an EMBL/GenBank/DDBJ whole genome shotgun (WGS) entry which is preliminary data.</text>
</comment>
<accession>A0A1Q9JIK7</accession>
<organism evidence="3 4">
    <name type="scientific">Hornefia porci</name>
    <dbReference type="NCBI Taxonomy" id="2652292"/>
    <lineage>
        <taxon>Bacteria</taxon>
        <taxon>Bacillati</taxon>
        <taxon>Bacillota</taxon>
        <taxon>Clostridia</taxon>
        <taxon>Peptostreptococcales</taxon>
        <taxon>Anaerovoracaceae</taxon>
        <taxon>Hornefia</taxon>
    </lineage>
</organism>
<keyword evidence="1" id="KW-0732">Signal</keyword>
<dbReference type="Pfam" id="PF00041">
    <property type="entry name" value="fn3"/>
    <property type="match status" value="1"/>
</dbReference>
<dbReference type="InterPro" id="IPR013783">
    <property type="entry name" value="Ig-like_fold"/>
</dbReference>
<evidence type="ECO:0000313" key="3">
    <source>
        <dbReference type="EMBL" id="OLR55995.1"/>
    </source>
</evidence>
<dbReference type="PROSITE" id="PS50853">
    <property type="entry name" value="FN3"/>
    <property type="match status" value="1"/>
</dbReference>
<dbReference type="AlphaFoldDB" id="A0A1Q9JIK7"/>
<dbReference type="InterPro" id="IPR036116">
    <property type="entry name" value="FN3_sf"/>
</dbReference>
<keyword evidence="4" id="KW-1185">Reference proteome</keyword>
<proteinExistence type="predicted"/>
<dbReference type="OrthoDB" id="1766522at2"/>
<evidence type="ECO:0000313" key="4">
    <source>
        <dbReference type="Proteomes" id="UP000187404"/>
    </source>
</evidence>
<dbReference type="EMBL" id="MJIE01000001">
    <property type="protein sequence ID" value="OLR55995.1"/>
    <property type="molecule type" value="Genomic_DNA"/>
</dbReference>
<dbReference type="InterPro" id="IPR003961">
    <property type="entry name" value="FN3_dom"/>
</dbReference>
<name>A0A1Q9JIK7_9FIRM</name>
<sequence>MNSTLKRNIIVALLCAGIAVTFSAATLTSKAFAATKKPAQTKISYTASKEESRLDVKWKKVSCSGYQIKVATNKKFTHNKRVLTLKGKSATQTTFTDLIRGKVYYIEVRAYKQKGKSRYYGKWSSVKKCWVFSYAGRVTTKPTCESGVKTYLDPSSGAVTGTKVIPMTHSHEISRKTARRITGKTAHTTGVCAACDQPFNYIRRTLADKSKVTFVAPKNTDANVTNPTVTNSDGYTYNYKLYYQNSTALDYKYPEYQAYLKAHGCSTCSLTTVLNATVPALADYTPDRVIEEVERTVFGTDAVNANMSKTLSKQMPVNLKGISTILTYYGVKNKYVYKYTAASAKKEITAHLKEGNPVIITLPGKNNYAGGTHTMVMLGLDENGDVIMGDSLKQSSGKWGKDNRLVKFDTAKNGNVNTVSSIVKSFSAYSTSKSKVTRSMYYTKAKAGNIGYVLVN</sequence>
<feature type="signal peptide" evidence="1">
    <location>
        <begin position="1"/>
        <end position="33"/>
    </location>
</feature>
<evidence type="ECO:0000259" key="2">
    <source>
        <dbReference type="PROSITE" id="PS50853"/>
    </source>
</evidence>
<dbReference type="Proteomes" id="UP000187404">
    <property type="component" value="Unassembled WGS sequence"/>
</dbReference>